<dbReference type="InterPro" id="IPR045864">
    <property type="entry name" value="aa-tRNA-synth_II/BPL/LPL"/>
</dbReference>
<evidence type="ECO:0000256" key="3">
    <source>
        <dbReference type="ARBA" id="ARBA00022723"/>
    </source>
</evidence>
<evidence type="ECO:0000256" key="11">
    <source>
        <dbReference type="RuleBase" id="RU000336"/>
    </source>
</evidence>
<reference evidence="14 15" key="1">
    <citation type="submission" date="2023-02" db="EMBL/GenBank/DDBJ databases">
        <title>Novel Oscillospiraceae bacterial genomes.</title>
        <authorList>
            <person name="Srinivasan S."/>
            <person name="Austin M.N."/>
            <person name="Fiedler T.L."/>
            <person name="Strenk S.M."/>
            <person name="Agnew K.J."/>
            <person name="Nagana Gowda G.A."/>
            <person name="Raftery D."/>
            <person name="Beamer M.A."/>
            <person name="Achilles S.L."/>
            <person name="Wiesenfeld H.C."/>
            <person name="Fredricks D.N."/>
            <person name="Hillier S.L."/>
        </authorList>
    </citation>
    <scope>NUCLEOTIDE SEQUENCE [LARGE SCALE GENOMIC DNA]</scope>
    <source>
        <strain evidence="14 15">CHIC02 1186E3-8</strain>
    </source>
</reference>
<evidence type="ECO:0000256" key="2">
    <source>
        <dbReference type="ARBA" id="ARBA00022598"/>
    </source>
</evidence>
<dbReference type="Pfam" id="PF01336">
    <property type="entry name" value="tRNA_anti-codon"/>
    <property type="match status" value="1"/>
</dbReference>
<accession>A0ABY8C8W8</accession>
<keyword evidence="9" id="KW-0648">Protein biosynthesis</keyword>
<evidence type="ECO:0000256" key="9">
    <source>
        <dbReference type="HAMAP-Rule" id="MF_00252"/>
    </source>
</evidence>
<protein>
    <recommendedName>
        <fullName evidence="9">Lysine--tRNA ligase</fullName>
        <ecNumber evidence="9">6.1.1.6</ecNumber>
    </recommendedName>
    <alternativeName>
        <fullName evidence="9">Lysyl-tRNA synthetase</fullName>
        <shortName evidence="9">LysRS</shortName>
    </alternativeName>
</protein>
<dbReference type="PANTHER" id="PTHR42918">
    <property type="entry name" value="LYSYL-TRNA SYNTHETASE"/>
    <property type="match status" value="1"/>
</dbReference>
<gene>
    <name evidence="9 14" type="primary">lysS</name>
    <name evidence="14" type="ORF">PYS61_05050</name>
</gene>
<dbReference type="Proteomes" id="UP001220478">
    <property type="component" value="Chromosome"/>
</dbReference>
<dbReference type="PRINTS" id="PR00982">
    <property type="entry name" value="TRNASYNTHLYS"/>
</dbReference>
<sequence length="641" mass="72993">MDKQNNKSTSEQIEIRRAKLHDLQARGKDPFVITKYERTNLVQDIKADYNSFVGKNIKLVGRIMAKRGMGKVNFSDLMDSTGKIQVYTRKDVLGDDAYEDWKKLDIGDIVGVSGEVMLTEAGEITLRNMEYVLLAKALRPLPDKFHGLQDVELRCRQRYVDLIANQDVKDTFVKRSLLIREIRRFMDGRNFLEVETPILNVIAGGASARPFVTHHNALDIDMYLRIAPELYLKRLIIGGFDRVYEIGRNFRNEGIDNRHNPEFTMMELYQSYTDLFGMMELAESLISHLALKLYNSTKVMWENKEVDLTPPFRRLTMLDAIKQFSGEDFHDVKDFAVAKEIAAKHQIEVLPSHGLGDIINSFFEKYVEENLEQPTFIYDYPLEISPLTKKKPGQPNLTERFELFIHGKEFGNAYSELNDPEDQRERFALQAKKREAGDDEANIIDEDFCEALEYGMPPTGGLGIGIDRLCMLLTNKDSIREVLLFPTMKILNNTSKAETAEQTTAVAQTPVKLPETIDFSKVKIEPLFADFVDFDTFSKSDLRAVKVKACVAVPKSKKLLQFTLDDGTETDRTILSGIHAFYEPEELVGKTLLAIVNLPARAMMGIESCGMLLSAIHMEDEKEKLQLIMLDDHIPAGAKLY</sequence>
<dbReference type="NCBIfam" id="NF001756">
    <property type="entry name" value="PRK00484.1"/>
    <property type="match status" value="1"/>
</dbReference>
<evidence type="ECO:0000256" key="6">
    <source>
        <dbReference type="ARBA" id="ARBA00022884"/>
    </source>
</evidence>
<feature type="binding site" evidence="9">
    <location>
        <position position="409"/>
    </location>
    <ligand>
        <name>Mg(2+)</name>
        <dbReference type="ChEBI" id="CHEBI:18420"/>
        <label>2</label>
    </ligand>
</feature>
<dbReference type="Pfam" id="PF01588">
    <property type="entry name" value="tRNA_bind"/>
    <property type="match status" value="1"/>
</dbReference>
<keyword evidence="4 9" id="KW-0547">Nucleotide-binding</keyword>
<dbReference type="SUPFAM" id="SSF55681">
    <property type="entry name" value="Class II aaRS and biotin synthetases"/>
    <property type="match status" value="1"/>
</dbReference>
<organism evidence="14 15">
    <name type="scientific">Amygdalobacter indicium</name>
    <dbReference type="NCBI Taxonomy" id="3029272"/>
    <lineage>
        <taxon>Bacteria</taxon>
        <taxon>Bacillati</taxon>
        <taxon>Bacillota</taxon>
        <taxon>Clostridia</taxon>
        <taxon>Eubacteriales</taxon>
        <taxon>Oscillospiraceae</taxon>
        <taxon>Amygdalobacter</taxon>
    </lineage>
</organism>
<dbReference type="EMBL" id="CP118868">
    <property type="protein sequence ID" value="WEG35300.1"/>
    <property type="molecule type" value="Genomic_DNA"/>
</dbReference>
<evidence type="ECO:0000256" key="4">
    <source>
        <dbReference type="ARBA" id="ARBA00022741"/>
    </source>
</evidence>
<name>A0ABY8C8W8_9FIRM</name>
<dbReference type="Gene3D" id="2.40.50.140">
    <property type="entry name" value="Nucleic acid-binding proteins"/>
    <property type="match status" value="2"/>
</dbReference>
<evidence type="ECO:0000259" key="12">
    <source>
        <dbReference type="PROSITE" id="PS50862"/>
    </source>
</evidence>
<dbReference type="NCBIfam" id="TIGR00499">
    <property type="entry name" value="lysS_bact"/>
    <property type="match status" value="1"/>
</dbReference>
<dbReference type="Pfam" id="PF00152">
    <property type="entry name" value="tRNA-synt_2"/>
    <property type="match status" value="1"/>
</dbReference>
<evidence type="ECO:0000256" key="8">
    <source>
        <dbReference type="ARBA" id="ARBA00048573"/>
    </source>
</evidence>
<keyword evidence="15" id="KW-1185">Reference proteome</keyword>
<dbReference type="CDD" id="cd04322">
    <property type="entry name" value="LysRS_N"/>
    <property type="match status" value="1"/>
</dbReference>
<dbReference type="InterPro" id="IPR006195">
    <property type="entry name" value="aa-tRNA-synth_II"/>
</dbReference>
<dbReference type="InterPro" id="IPR002547">
    <property type="entry name" value="tRNA-bd_dom"/>
</dbReference>
<dbReference type="InterPro" id="IPR004365">
    <property type="entry name" value="NA-bd_OB_tRNA"/>
</dbReference>
<dbReference type="InterPro" id="IPR002313">
    <property type="entry name" value="Lys-tRNA-ligase_II"/>
</dbReference>
<dbReference type="GO" id="GO:0004824">
    <property type="term" value="F:lysine-tRNA ligase activity"/>
    <property type="evidence" value="ECO:0007669"/>
    <property type="project" value="UniProtKB-EC"/>
</dbReference>
<evidence type="ECO:0000256" key="5">
    <source>
        <dbReference type="ARBA" id="ARBA00022840"/>
    </source>
</evidence>
<feature type="binding site" evidence="9">
    <location>
        <position position="402"/>
    </location>
    <ligand>
        <name>Mg(2+)</name>
        <dbReference type="ChEBI" id="CHEBI:18420"/>
        <label>1</label>
    </ligand>
</feature>
<dbReference type="CDD" id="cd00775">
    <property type="entry name" value="LysRS_core"/>
    <property type="match status" value="1"/>
</dbReference>
<comment type="subcellular location">
    <subcellularLocation>
        <location evidence="9">Cytoplasm</location>
    </subcellularLocation>
</comment>
<dbReference type="Gene3D" id="3.30.930.10">
    <property type="entry name" value="Bira Bifunctional Protein, Domain 2"/>
    <property type="match status" value="1"/>
</dbReference>
<dbReference type="HAMAP" id="MF_00252">
    <property type="entry name" value="Lys_tRNA_synth_class2"/>
    <property type="match status" value="1"/>
</dbReference>
<comment type="catalytic activity">
    <reaction evidence="8 9 11">
        <text>tRNA(Lys) + L-lysine + ATP = L-lysyl-tRNA(Lys) + AMP + diphosphate</text>
        <dbReference type="Rhea" id="RHEA:20792"/>
        <dbReference type="Rhea" id="RHEA-COMP:9696"/>
        <dbReference type="Rhea" id="RHEA-COMP:9697"/>
        <dbReference type="ChEBI" id="CHEBI:30616"/>
        <dbReference type="ChEBI" id="CHEBI:32551"/>
        <dbReference type="ChEBI" id="CHEBI:33019"/>
        <dbReference type="ChEBI" id="CHEBI:78442"/>
        <dbReference type="ChEBI" id="CHEBI:78529"/>
        <dbReference type="ChEBI" id="CHEBI:456215"/>
        <dbReference type="EC" id="6.1.1.6"/>
    </reaction>
</comment>
<dbReference type="InterPro" id="IPR004364">
    <property type="entry name" value="Aa-tRNA-synt_II"/>
</dbReference>
<comment type="subunit">
    <text evidence="9">Homodimer.</text>
</comment>
<keyword evidence="6 10" id="KW-0694">RNA-binding</keyword>
<feature type="domain" description="Aminoacyl-transfer RNA synthetases class-II family profile" evidence="12">
    <location>
        <begin position="175"/>
        <end position="486"/>
    </location>
</feature>
<feature type="domain" description="TRNA-binding" evidence="13">
    <location>
        <begin position="536"/>
        <end position="641"/>
    </location>
</feature>
<evidence type="ECO:0000313" key="14">
    <source>
        <dbReference type="EMBL" id="WEG35300.1"/>
    </source>
</evidence>
<dbReference type="InterPro" id="IPR044136">
    <property type="entry name" value="Lys-tRNA-ligase_II_N"/>
</dbReference>
<dbReference type="InterPro" id="IPR012340">
    <property type="entry name" value="NA-bd_OB-fold"/>
</dbReference>
<keyword evidence="5 9" id="KW-0067">ATP-binding</keyword>
<evidence type="ECO:0000259" key="13">
    <source>
        <dbReference type="PROSITE" id="PS50886"/>
    </source>
</evidence>
<dbReference type="PROSITE" id="PS50886">
    <property type="entry name" value="TRBD"/>
    <property type="match status" value="1"/>
</dbReference>
<comment type="similarity">
    <text evidence="9">Belongs to the class-II aminoacyl-tRNA synthetase family.</text>
</comment>
<comment type="cofactor">
    <cofactor evidence="9 11">
        <name>Mg(2+)</name>
        <dbReference type="ChEBI" id="CHEBI:18420"/>
    </cofactor>
    <text evidence="9 11">Binds 3 Mg(2+) ions per subunit.</text>
</comment>
<dbReference type="InterPro" id="IPR018149">
    <property type="entry name" value="Lys-tRNA-synth_II_C"/>
</dbReference>
<dbReference type="SUPFAM" id="SSF50249">
    <property type="entry name" value="Nucleic acid-binding proteins"/>
    <property type="match status" value="2"/>
</dbReference>
<keyword evidence="9 11" id="KW-0460">Magnesium</keyword>
<dbReference type="PROSITE" id="PS50862">
    <property type="entry name" value="AA_TRNA_LIGASE_II"/>
    <property type="match status" value="1"/>
</dbReference>
<keyword evidence="1 10" id="KW-0820">tRNA-binding</keyword>
<evidence type="ECO:0000313" key="15">
    <source>
        <dbReference type="Proteomes" id="UP001220478"/>
    </source>
</evidence>
<proteinExistence type="inferred from homology"/>
<dbReference type="EC" id="6.1.1.6" evidence="9"/>
<evidence type="ECO:0000256" key="10">
    <source>
        <dbReference type="PROSITE-ProRule" id="PRU00209"/>
    </source>
</evidence>
<dbReference type="RefSeq" id="WP_315571389.1">
    <property type="nucleotide sequence ID" value="NZ_CP118868.1"/>
</dbReference>
<feature type="binding site" evidence="9">
    <location>
        <position position="409"/>
    </location>
    <ligand>
        <name>Mg(2+)</name>
        <dbReference type="ChEBI" id="CHEBI:18420"/>
        <label>1</label>
    </ligand>
</feature>
<keyword evidence="3 9" id="KW-0479">Metal-binding</keyword>
<evidence type="ECO:0000256" key="7">
    <source>
        <dbReference type="ARBA" id="ARBA00023146"/>
    </source>
</evidence>
<keyword evidence="9" id="KW-0963">Cytoplasm</keyword>
<keyword evidence="2 9" id="KW-0436">Ligase</keyword>
<keyword evidence="7 9" id="KW-0030">Aminoacyl-tRNA synthetase</keyword>
<evidence type="ECO:0000256" key="1">
    <source>
        <dbReference type="ARBA" id="ARBA00022555"/>
    </source>
</evidence>
<dbReference type="PANTHER" id="PTHR42918:SF15">
    <property type="entry name" value="LYSINE--TRNA LIGASE, CHLOROPLASTIC_MITOCHONDRIAL"/>
    <property type="match status" value="1"/>
</dbReference>